<dbReference type="RefSeq" id="WP_245739303.1">
    <property type="nucleotide sequence ID" value="NZ_FOXP01000009.1"/>
</dbReference>
<organism evidence="1 2">
    <name type="scientific">Sphingomonas rubra</name>
    <dbReference type="NCBI Taxonomy" id="634430"/>
    <lineage>
        <taxon>Bacteria</taxon>
        <taxon>Pseudomonadati</taxon>
        <taxon>Pseudomonadota</taxon>
        <taxon>Alphaproteobacteria</taxon>
        <taxon>Sphingomonadales</taxon>
        <taxon>Sphingomonadaceae</taxon>
        <taxon>Sphingomonas</taxon>
    </lineage>
</organism>
<reference evidence="2" key="1">
    <citation type="submission" date="2016-10" db="EMBL/GenBank/DDBJ databases">
        <authorList>
            <person name="Varghese N."/>
            <person name="Submissions S."/>
        </authorList>
    </citation>
    <scope>NUCLEOTIDE SEQUENCE [LARGE SCALE GENOMIC DNA]</scope>
    <source>
        <strain evidence="2">CGMCC 1.9113</strain>
    </source>
</reference>
<dbReference type="STRING" id="634430.SAMN04488241_10984"/>
<protein>
    <submittedName>
        <fullName evidence="1">Uncharacterized conserved protein, DUF2141 family</fullName>
    </submittedName>
</protein>
<dbReference type="Pfam" id="PF09912">
    <property type="entry name" value="DUF2141"/>
    <property type="match status" value="1"/>
</dbReference>
<evidence type="ECO:0000313" key="1">
    <source>
        <dbReference type="EMBL" id="SFP86974.1"/>
    </source>
</evidence>
<gene>
    <name evidence="1" type="ORF">SAMN04488241_10984</name>
</gene>
<dbReference type="EMBL" id="FOXP01000009">
    <property type="protein sequence ID" value="SFP86974.1"/>
    <property type="molecule type" value="Genomic_DNA"/>
</dbReference>
<dbReference type="Proteomes" id="UP000199586">
    <property type="component" value="Unassembled WGS sequence"/>
</dbReference>
<evidence type="ECO:0000313" key="2">
    <source>
        <dbReference type="Proteomes" id="UP000199586"/>
    </source>
</evidence>
<name>A0A1I5TV92_9SPHN</name>
<dbReference type="AlphaFoldDB" id="A0A1I5TV92"/>
<accession>A0A1I5TV92</accession>
<dbReference type="InterPro" id="IPR018673">
    <property type="entry name" value="DUF2141"/>
</dbReference>
<keyword evidence="2" id="KW-1185">Reference proteome</keyword>
<sequence>MPLIGGAAPVARLDVALDQVRSTRGLLRVCLTADPANFPSCVDDADAAVRSVPAGQRLVSFTGLPRGTYAVAVIHDENGNQRLDTFAGIPREGFGFSRNPALGFGPPHFTAARFTLGAGGAGDAERQQVRMRYIL</sequence>
<proteinExistence type="predicted"/>